<evidence type="ECO:0000313" key="3">
    <source>
        <dbReference type="EMBL" id="CAF4116049.1"/>
    </source>
</evidence>
<dbReference type="PANTHER" id="PTHR45901">
    <property type="entry name" value="PROTEIN CBG12474"/>
    <property type="match status" value="1"/>
</dbReference>
<dbReference type="PANTHER" id="PTHR45901:SF3">
    <property type="entry name" value="LIPOXYGENASE HOMOLOGY DOMAIN-CONTAINING PROTEIN 1"/>
    <property type="match status" value="1"/>
</dbReference>
<evidence type="ECO:0000313" key="2">
    <source>
        <dbReference type="EMBL" id="CAF2136823.1"/>
    </source>
</evidence>
<dbReference type="AlphaFoldDB" id="A0A816WEK6"/>
<dbReference type="Gene3D" id="2.40.180.10">
    <property type="entry name" value="Catalase core domain"/>
    <property type="match status" value="3"/>
</dbReference>
<evidence type="ECO:0000259" key="1">
    <source>
        <dbReference type="SMART" id="SM00308"/>
    </source>
</evidence>
<dbReference type="InterPro" id="IPR001024">
    <property type="entry name" value="PLAT/LH2_dom"/>
</dbReference>
<dbReference type="InterPro" id="IPR052970">
    <property type="entry name" value="Inner_ear_hair_cell_LOXHD"/>
</dbReference>
<name>A0A816WEK6_9BILA</name>
<feature type="domain" description="PLAT" evidence="1">
    <location>
        <begin position="139"/>
        <end position="256"/>
    </location>
</feature>
<dbReference type="InterPro" id="IPR036392">
    <property type="entry name" value="PLAT/LH2_dom_sf"/>
</dbReference>
<dbReference type="SMART" id="SM00308">
    <property type="entry name" value="LH2"/>
    <property type="match status" value="3"/>
</dbReference>
<reference evidence="2" key="1">
    <citation type="submission" date="2021-02" db="EMBL/GenBank/DDBJ databases">
        <authorList>
            <person name="Nowell W R."/>
        </authorList>
    </citation>
    <scope>NUCLEOTIDE SEQUENCE</scope>
</reference>
<dbReference type="CDD" id="cd01756">
    <property type="entry name" value="PLAT_repeat"/>
    <property type="match status" value="3"/>
</dbReference>
<evidence type="ECO:0000313" key="4">
    <source>
        <dbReference type="Proteomes" id="UP000663887"/>
    </source>
</evidence>
<accession>A0A816WEK6</accession>
<dbReference type="EMBL" id="CAJOBF010003926">
    <property type="protein sequence ID" value="CAF4116049.1"/>
    <property type="molecule type" value="Genomic_DNA"/>
</dbReference>
<feature type="domain" description="PLAT" evidence="1">
    <location>
        <begin position="8"/>
        <end position="125"/>
    </location>
</feature>
<feature type="domain" description="PLAT" evidence="1">
    <location>
        <begin position="269"/>
        <end position="383"/>
    </location>
</feature>
<sequence length="483" mass="54367">MNTQSYMTSYEILVYTGDKRGAGTDSNVSITLFSKNGKQTGKIPLKNSNNKDPFERKQVDKFCVKGDYIGELTKLHIEHDNSGRSSGWFLDKIVVTDLFDPKTQYVATCNQWLAKDEGDRKISRDLTLHKQQTTTQKSNYYKITVYTGNKSGAGTNSDVSLTLYGNLGEAGPMKLANQEDNFEPGKKDEFTIECQNVGELNQIFIAHNNKGLSAAWFLDSIVIEDLYAMHTYQFPCHRWLAKNEDDGKIARFLVPQSSTTETPQIRKHNQYKVTVFTGNKSGAGTDADVFITLFGNQGQTGQIKLDNEKDNFETGQKDEFIVECPAVGEINKILIEHNNKGLSSGWFLDRILIEDTQDHRTYEFPCNRWLAKDEDDKQIARYLLPKGAMPAKKQLEDGVCYYISVFTGDKKNAGTDAIVSVVMHGKDSSSEEIILSDGKFENNSVDKFTINAPKDLSALTALDIRHNNSGVRRGWYLEKVQDE</sequence>
<dbReference type="EMBL" id="CAJNRG010012032">
    <property type="protein sequence ID" value="CAF2136823.1"/>
    <property type="molecule type" value="Genomic_DNA"/>
</dbReference>
<dbReference type="Proteomes" id="UP000663842">
    <property type="component" value="Unassembled WGS sequence"/>
</dbReference>
<dbReference type="Proteomes" id="UP000663887">
    <property type="component" value="Unassembled WGS sequence"/>
</dbReference>
<dbReference type="Pfam" id="PF01477">
    <property type="entry name" value="PLAT"/>
    <property type="match status" value="4"/>
</dbReference>
<proteinExistence type="predicted"/>
<gene>
    <name evidence="3" type="ORF">UXM345_LOCUS23121</name>
    <name evidence="2" type="ORF">XDN619_LOCUS25980</name>
</gene>
<dbReference type="Gene3D" id="2.60.60.20">
    <property type="entry name" value="PLAT/LH2 domain"/>
    <property type="match status" value="1"/>
</dbReference>
<comment type="caution">
    <text evidence="2">The sequence shown here is derived from an EMBL/GenBank/DDBJ whole genome shotgun (WGS) entry which is preliminary data.</text>
</comment>
<organism evidence="2 4">
    <name type="scientific">Rotaria magnacalcarata</name>
    <dbReference type="NCBI Taxonomy" id="392030"/>
    <lineage>
        <taxon>Eukaryota</taxon>
        <taxon>Metazoa</taxon>
        <taxon>Spiralia</taxon>
        <taxon>Gnathifera</taxon>
        <taxon>Rotifera</taxon>
        <taxon>Eurotatoria</taxon>
        <taxon>Bdelloidea</taxon>
        <taxon>Philodinida</taxon>
        <taxon>Philodinidae</taxon>
        <taxon>Rotaria</taxon>
    </lineage>
</organism>
<dbReference type="SUPFAM" id="SSF49723">
    <property type="entry name" value="Lipase/lipooxygenase domain (PLAT/LH2 domain)"/>
    <property type="match status" value="4"/>
</dbReference>
<protein>
    <recommendedName>
        <fullName evidence="1">PLAT domain-containing protein</fullName>
    </recommendedName>
</protein>